<dbReference type="Proteomes" id="UP000234331">
    <property type="component" value="Unassembled WGS sequence"/>
</dbReference>
<gene>
    <name evidence="2" type="ORF">FRACA_210026</name>
</gene>
<feature type="domain" description="Transposase putative helix-turn-helix" evidence="1">
    <location>
        <begin position="12"/>
        <end position="38"/>
    </location>
</feature>
<evidence type="ECO:0000259" key="1">
    <source>
        <dbReference type="Pfam" id="PF12323"/>
    </source>
</evidence>
<dbReference type="InterPro" id="IPR021027">
    <property type="entry name" value="Transposase_put_HTH"/>
</dbReference>
<proteinExistence type="predicted"/>
<keyword evidence="3" id="KW-1185">Reference proteome</keyword>
<dbReference type="AlphaFoldDB" id="A0A2I2KQJ3"/>
<accession>A0A2I2KQJ3</accession>
<protein>
    <recommendedName>
        <fullName evidence="1">Transposase putative helix-turn-helix domain-containing protein</fullName>
    </recommendedName>
</protein>
<evidence type="ECO:0000313" key="2">
    <source>
        <dbReference type="EMBL" id="SNQ47941.1"/>
    </source>
</evidence>
<reference evidence="2 3" key="1">
    <citation type="submission" date="2017-06" db="EMBL/GenBank/DDBJ databases">
        <authorList>
            <person name="Kim H.J."/>
            <person name="Triplett B.A."/>
        </authorList>
    </citation>
    <scope>NUCLEOTIDE SEQUENCE [LARGE SCALE GENOMIC DNA]</scope>
    <source>
        <strain evidence="2">FRACA_ARgP5</strain>
    </source>
</reference>
<name>A0A2I2KQJ3_9ACTN</name>
<dbReference type="Pfam" id="PF12323">
    <property type="entry name" value="HTH_OrfB_IS605"/>
    <property type="match status" value="1"/>
</dbReference>
<dbReference type="EMBL" id="FZMO01000124">
    <property type="protein sequence ID" value="SNQ47941.1"/>
    <property type="molecule type" value="Genomic_DNA"/>
</dbReference>
<organism evidence="2 3">
    <name type="scientific">Frankia canadensis</name>
    <dbReference type="NCBI Taxonomy" id="1836972"/>
    <lineage>
        <taxon>Bacteria</taxon>
        <taxon>Bacillati</taxon>
        <taxon>Actinomycetota</taxon>
        <taxon>Actinomycetes</taxon>
        <taxon>Frankiales</taxon>
        <taxon>Frankiaceae</taxon>
        <taxon>Frankia</taxon>
    </lineage>
</organism>
<evidence type="ECO:0000313" key="3">
    <source>
        <dbReference type="Proteomes" id="UP000234331"/>
    </source>
</evidence>
<sequence length="38" mass="4371">MGILSGMGNRLVKRAFRYRFHPTSVQAENLEKTFGCVR</sequence>